<accession>A0AAD0A9Q5</accession>
<dbReference type="InterPro" id="IPR050814">
    <property type="entry name" value="Myo-inositol_Transporter"/>
</dbReference>
<evidence type="ECO:0000256" key="3">
    <source>
        <dbReference type="ARBA" id="ARBA00022448"/>
    </source>
</evidence>
<gene>
    <name evidence="9" type="ORF">BA20089_00115</name>
</gene>
<dbReference type="PROSITE" id="PS50850">
    <property type="entry name" value="MFS"/>
    <property type="match status" value="1"/>
</dbReference>
<dbReference type="GO" id="GO:0005886">
    <property type="term" value="C:plasma membrane"/>
    <property type="evidence" value="ECO:0007669"/>
    <property type="project" value="UniProtKB-SubCell"/>
</dbReference>
<dbReference type="Proteomes" id="UP000224056">
    <property type="component" value="Chromosome"/>
</dbReference>
<evidence type="ECO:0000313" key="10">
    <source>
        <dbReference type="Proteomes" id="UP000224056"/>
    </source>
</evidence>
<dbReference type="RefSeq" id="WP_015021213.1">
    <property type="nucleotide sequence ID" value="NZ_CP017696.1"/>
</dbReference>
<feature type="transmembrane region" description="Helical" evidence="7">
    <location>
        <begin position="158"/>
        <end position="177"/>
    </location>
</feature>
<dbReference type="Pfam" id="PF00083">
    <property type="entry name" value="Sugar_tr"/>
    <property type="match status" value="1"/>
</dbReference>
<evidence type="ECO:0000259" key="8">
    <source>
        <dbReference type="PROSITE" id="PS50850"/>
    </source>
</evidence>
<comment type="similarity">
    <text evidence="2">Belongs to the major facilitator superfamily. Sugar transporter (TC 2.A.1.1) family.</text>
</comment>
<dbReference type="InterPro" id="IPR036259">
    <property type="entry name" value="MFS_trans_sf"/>
</dbReference>
<dbReference type="InterPro" id="IPR005829">
    <property type="entry name" value="Sugar_transporter_CS"/>
</dbReference>
<dbReference type="SUPFAM" id="SSF103473">
    <property type="entry name" value="MFS general substrate transporter"/>
    <property type="match status" value="1"/>
</dbReference>
<keyword evidence="3" id="KW-0813">Transport</keyword>
<feature type="transmembrane region" description="Helical" evidence="7">
    <location>
        <begin position="390"/>
        <end position="414"/>
    </location>
</feature>
<feature type="transmembrane region" description="Helical" evidence="7">
    <location>
        <begin position="426"/>
        <end position="445"/>
    </location>
</feature>
<dbReference type="PANTHER" id="PTHR48020:SF12">
    <property type="entry name" value="PROTON MYO-INOSITOL COTRANSPORTER"/>
    <property type="match status" value="1"/>
</dbReference>
<feature type="transmembrane region" description="Helical" evidence="7">
    <location>
        <begin position="309"/>
        <end position="326"/>
    </location>
</feature>
<feature type="transmembrane region" description="Helical" evidence="7">
    <location>
        <begin position="62"/>
        <end position="82"/>
    </location>
</feature>
<organism evidence="9 10">
    <name type="scientific">Bifidobacterium asteroides DSM 20089</name>
    <dbReference type="NCBI Taxonomy" id="1437594"/>
    <lineage>
        <taxon>Bacteria</taxon>
        <taxon>Bacillati</taxon>
        <taxon>Actinomycetota</taxon>
        <taxon>Actinomycetes</taxon>
        <taxon>Bifidobacteriales</taxon>
        <taxon>Bifidobacteriaceae</taxon>
        <taxon>Bifidobacterium</taxon>
    </lineage>
</organism>
<proteinExistence type="inferred from homology"/>
<dbReference type="Gene3D" id="1.20.1250.20">
    <property type="entry name" value="MFS general substrate transporter like domains"/>
    <property type="match status" value="1"/>
</dbReference>
<dbReference type="GeneID" id="93049791"/>
<evidence type="ECO:0000256" key="7">
    <source>
        <dbReference type="SAM" id="Phobius"/>
    </source>
</evidence>
<feature type="transmembrane region" description="Helical" evidence="7">
    <location>
        <begin position="28"/>
        <end position="50"/>
    </location>
</feature>
<dbReference type="InterPro" id="IPR005828">
    <property type="entry name" value="MFS_sugar_transport-like"/>
</dbReference>
<dbReference type="EMBL" id="CP017696">
    <property type="protein sequence ID" value="ATO40766.1"/>
    <property type="molecule type" value="Genomic_DNA"/>
</dbReference>
<feature type="transmembrane region" description="Helical" evidence="7">
    <location>
        <begin position="338"/>
        <end position="370"/>
    </location>
</feature>
<keyword evidence="4 7" id="KW-0812">Transmembrane</keyword>
<feature type="transmembrane region" description="Helical" evidence="7">
    <location>
        <begin position="94"/>
        <end position="111"/>
    </location>
</feature>
<name>A0AAD0A9Q5_9BIFI</name>
<evidence type="ECO:0000256" key="4">
    <source>
        <dbReference type="ARBA" id="ARBA00022692"/>
    </source>
</evidence>
<dbReference type="InterPro" id="IPR020846">
    <property type="entry name" value="MFS_dom"/>
</dbReference>
<evidence type="ECO:0000256" key="2">
    <source>
        <dbReference type="ARBA" id="ARBA00010992"/>
    </source>
</evidence>
<keyword evidence="6 7" id="KW-0472">Membrane</keyword>
<dbReference type="PANTHER" id="PTHR48020">
    <property type="entry name" value="PROTON MYO-INOSITOL COTRANSPORTER"/>
    <property type="match status" value="1"/>
</dbReference>
<dbReference type="GO" id="GO:0022857">
    <property type="term" value="F:transmembrane transporter activity"/>
    <property type="evidence" value="ECO:0007669"/>
    <property type="project" value="InterPro"/>
</dbReference>
<keyword evidence="5 7" id="KW-1133">Transmembrane helix</keyword>
<protein>
    <submittedName>
        <fullName evidence="9">MFS transporter</fullName>
    </submittedName>
</protein>
<dbReference type="CDD" id="cd17316">
    <property type="entry name" value="MFS_SV2_like"/>
    <property type="match status" value="1"/>
</dbReference>
<feature type="transmembrane region" description="Helical" evidence="7">
    <location>
        <begin position="183"/>
        <end position="202"/>
    </location>
</feature>
<reference evidence="9 10" key="1">
    <citation type="submission" date="2016-10" db="EMBL/GenBank/DDBJ databases">
        <title>The whole genome sequencing and assembly of B. asteroides DSM 20089 strain.</title>
        <authorList>
            <person name="Lee Y.-J."/>
            <person name="Park M.-K."/>
            <person name="Yi H."/>
            <person name="Bahn Y.-S."/>
            <person name="Kim J.F."/>
            <person name="Lee D.-W."/>
        </authorList>
    </citation>
    <scope>NUCLEOTIDE SEQUENCE [LARGE SCALE GENOMIC DNA]</scope>
    <source>
        <strain evidence="9 10">DSM 20089</strain>
    </source>
</reference>
<evidence type="ECO:0000256" key="6">
    <source>
        <dbReference type="ARBA" id="ARBA00023136"/>
    </source>
</evidence>
<feature type="transmembrane region" description="Helical" evidence="7">
    <location>
        <begin position="117"/>
        <end position="137"/>
    </location>
</feature>
<feature type="domain" description="Major facilitator superfamily (MFS) profile" evidence="8">
    <location>
        <begin position="28"/>
        <end position="449"/>
    </location>
</feature>
<dbReference type="PROSITE" id="PS00217">
    <property type="entry name" value="SUGAR_TRANSPORT_2"/>
    <property type="match status" value="1"/>
</dbReference>
<evidence type="ECO:0000313" key="9">
    <source>
        <dbReference type="EMBL" id="ATO40766.1"/>
    </source>
</evidence>
<evidence type="ECO:0000256" key="1">
    <source>
        <dbReference type="ARBA" id="ARBA00004651"/>
    </source>
</evidence>
<sequence length="470" mass="51340">MTDLSIYQTLDRAKAILDRQEAKHSSRAGWLMVTALLIESWDIYSMSFIMTHLKDVFHPSSFLLGFAAAGTQLGAIVGSILGGWLTDRFGRRNIFLASMSMFAVCAVLQALSPNMWVLAIIRCFAGLPVGADVANGFTYMMEILPKGKREIMGNRWQFMFSLGILCAILLVTAFELSKMPANLTWRFILAVPAIPAGLLLLVRSGLPETPVWLVEHGDFVKARKVANEYYGKDVLAGVLPDHDMHIPQPSWREAISDLFSDSFSRRSTIFAWISCFVQAFENYSFSFYLPTILAGLGIATLVQNNMAMFAVYLLASISAFVGPLTLPKLGHKGLSEWGFGLVTIGILVMVFGITRTSMAIIITGSGIMLWGHYWSSESGMTIASLVAKPAYRGAASGIAYVFVKLASFLTLWVFPTLYDRLGVPKATLLIAIGPVVAFLAAVFILPETFGHAVNAETIQSAEAKATGSKD</sequence>
<evidence type="ECO:0000256" key="5">
    <source>
        <dbReference type="ARBA" id="ARBA00022989"/>
    </source>
</evidence>
<dbReference type="AlphaFoldDB" id="A0AAD0A9Q5"/>
<comment type="subcellular location">
    <subcellularLocation>
        <location evidence="1">Cell membrane</location>
        <topology evidence="1">Multi-pass membrane protein</topology>
    </subcellularLocation>
</comment>